<dbReference type="AlphaFoldDB" id="A0A0D2K0V4"/>
<keyword evidence="2" id="KW-0489">Methyltransferase</keyword>
<organism evidence="2 3">
    <name type="scientific">Monoraphidium neglectum</name>
    <dbReference type="NCBI Taxonomy" id="145388"/>
    <lineage>
        <taxon>Eukaryota</taxon>
        <taxon>Viridiplantae</taxon>
        <taxon>Chlorophyta</taxon>
        <taxon>core chlorophytes</taxon>
        <taxon>Chlorophyceae</taxon>
        <taxon>CS clade</taxon>
        <taxon>Sphaeropleales</taxon>
        <taxon>Selenastraceae</taxon>
        <taxon>Monoraphidium</taxon>
    </lineage>
</organism>
<dbReference type="OrthoDB" id="422086at2759"/>
<keyword evidence="1" id="KW-1133">Transmembrane helix</keyword>
<evidence type="ECO:0000313" key="2">
    <source>
        <dbReference type="EMBL" id="KIZ04248.1"/>
    </source>
</evidence>
<gene>
    <name evidence="2" type="ORF">MNEG_3715</name>
</gene>
<dbReference type="GO" id="GO:0032259">
    <property type="term" value="P:methylation"/>
    <property type="evidence" value="ECO:0007669"/>
    <property type="project" value="UniProtKB-KW"/>
</dbReference>
<protein>
    <submittedName>
        <fullName evidence="2">S-isoprenylcysteine O-methyltransferase</fullName>
    </submittedName>
</protein>
<evidence type="ECO:0000256" key="1">
    <source>
        <dbReference type="SAM" id="Phobius"/>
    </source>
</evidence>
<reference evidence="2 3" key="1">
    <citation type="journal article" date="2013" name="BMC Genomics">
        <title>Reconstruction of the lipid metabolism for the microalga Monoraphidium neglectum from its genome sequence reveals characteristics suitable for biofuel production.</title>
        <authorList>
            <person name="Bogen C."/>
            <person name="Al-Dilaimi A."/>
            <person name="Albersmeier A."/>
            <person name="Wichmann J."/>
            <person name="Grundmann M."/>
            <person name="Rupp O."/>
            <person name="Lauersen K.J."/>
            <person name="Blifernez-Klassen O."/>
            <person name="Kalinowski J."/>
            <person name="Goesmann A."/>
            <person name="Mussgnug J.H."/>
            <person name="Kruse O."/>
        </authorList>
    </citation>
    <scope>NUCLEOTIDE SEQUENCE [LARGE SCALE GENOMIC DNA]</scope>
    <source>
        <strain evidence="2 3">SAG 48.87</strain>
    </source>
</reference>
<keyword evidence="3" id="KW-1185">Reference proteome</keyword>
<feature type="transmembrane region" description="Helical" evidence="1">
    <location>
        <begin position="40"/>
        <end position="63"/>
    </location>
</feature>
<dbReference type="PANTHER" id="PTHR12714:SF26">
    <property type="entry name" value="ISOPRENYLCYSTEINE CARBOXYLMETHYLTRANSFERASE FAMILY PROTEIN"/>
    <property type="match status" value="1"/>
</dbReference>
<dbReference type="UniPathway" id="UPA00753"/>
<dbReference type="Gene3D" id="1.20.120.1630">
    <property type="match status" value="1"/>
</dbReference>
<dbReference type="GO" id="GO:0005783">
    <property type="term" value="C:endoplasmic reticulum"/>
    <property type="evidence" value="ECO:0007669"/>
    <property type="project" value="TreeGrafter"/>
</dbReference>
<dbReference type="GeneID" id="25736593"/>
<keyword evidence="1" id="KW-0472">Membrane</keyword>
<dbReference type="GO" id="GO:0004671">
    <property type="term" value="F:protein C-terminal S-isoprenylcysteine carboxyl O-methyltransferase activity"/>
    <property type="evidence" value="ECO:0007669"/>
    <property type="project" value="TreeGrafter"/>
</dbReference>
<dbReference type="GO" id="GO:0006656">
    <property type="term" value="P:phosphatidylcholine biosynthetic process"/>
    <property type="evidence" value="ECO:0007669"/>
    <property type="project" value="UniProtKB-UniPathway"/>
</dbReference>
<dbReference type="PANTHER" id="PTHR12714">
    <property type="entry name" value="PROTEIN-S ISOPRENYLCYSTEINE O-METHYLTRANSFERASE"/>
    <property type="match status" value="1"/>
</dbReference>
<dbReference type="STRING" id="145388.A0A0D2K0V4"/>
<keyword evidence="1" id="KW-0812">Transmembrane</keyword>
<dbReference type="RefSeq" id="XP_013903267.1">
    <property type="nucleotide sequence ID" value="XM_014047813.1"/>
</dbReference>
<proteinExistence type="predicted"/>
<evidence type="ECO:0000313" key="3">
    <source>
        <dbReference type="Proteomes" id="UP000054498"/>
    </source>
</evidence>
<dbReference type="EMBL" id="KK100699">
    <property type="protein sequence ID" value="KIZ04248.1"/>
    <property type="molecule type" value="Genomic_DNA"/>
</dbReference>
<name>A0A0D2K0V4_9CHLO</name>
<keyword evidence="2" id="KW-0808">Transferase</keyword>
<dbReference type="Proteomes" id="UP000054498">
    <property type="component" value="Unassembled WGS sequence"/>
</dbReference>
<dbReference type="KEGG" id="mng:MNEG_3715"/>
<accession>A0A0D2K0V4</accession>
<sequence length="114" mass="12363">MATLALTAGLVFCVYGLISIGRYISPLPTPRKNHKLVTDGLFGVCVGGGYGGLVLAALGLAAITRSEGRLALAIVLWFVVDRKAKFEESCLVQRYGAEYKNYAAKTKKFIPFLY</sequence>